<dbReference type="SUPFAM" id="SSF81383">
    <property type="entry name" value="F-box domain"/>
    <property type="match status" value="1"/>
</dbReference>
<evidence type="ECO:0000313" key="1">
    <source>
        <dbReference type="EMBL" id="JAC76874.1"/>
    </source>
</evidence>
<name>A0A061S1H9_9CHLO</name>
<protein>
    <recommendedName>
        <fullName evidence="2">F-box domain-containing protein</fullName>
    </recommendedName>
</protein>
<proteinExistence type="predicted"/>
<feature type="non-terminal residue" evidence="1">
    <location>
        <position position="1"/>
    </location>
</feature>
<dbReference type="Gene3D" id="1.20.1280.50">
    <property type="match status" value="1"/>
</dbReference>
<evidence type="ECO:0008006" key="2">
    <source>
        <dbReference type="Google" id="ProtNLM"/>
    </source>
</evidence>
<sequence>CPSTRLSCHDRSSVALTFFPESKARSSEAQVLQLALEFTTIMNTPEGVFEGLHGYLLANVLSFVDVETLRSCAMCCREWFWVVHRDDSVWRLLTHRIWEARLLHVRLRDRSGTFRPLLEDLDEGEYVSPYDSFKALAMDRNRRFSVPCMQIKLQLQHARRSMANALQRAYICNVKEIVWNRPSDEICLLFEVQGDPGKVRMPVTSFLFRRILDEGGNKYDDINVSPRSRTEYTGGDGLYRGYVAWRAEDIFEANQELVSRCESSHLIAKVPAERVSGVRLSLCFGLPSQGPVAVVGTMMDQTTPCRELDLITSATAREQLELAFRGRLHDGISYRGIGEPFL</sequence>
<gene>
    <name evidence="1" type="ORF">TSPGSL018_19054</name>
</gene>
<reference evidence="1" key="1">
    <citation type="submission" date="2014-05" db="EMBL/GenBank/DDBJ databases">
        <title>The transcriptome of the halophilic microalga Tetraselmis sp. GSL018 isolated from the Great Salt Lake, Utah.</title>
        <authorList>
            <person name="Jinkerson R.E."/>
            <person name="D'Adamo S."/>
            <person name="Posewitz M.C."/>
        </authorList>
    </citation>
    <scope>NUCLEOTIDE SEQUENCE</scope>
    <source>
        <strain evidence="1">GSL018</strain>
    </source>
</reference>
<organism evidence="1">
    <name type="scientific">Tetraselmis sp. GSL018</name>
    <dbReference type="NCBI Taxonomy" id="582737"/>
    <lineage>
        <taxon>Eukaryota</taxon>
        <taxon>Viridiplantae</taxon>
        <taxon>Chlorophyta</taxon>
        <taxon>core chlorophytes</taxon>
        <taxon>Chlorodendrophyceae</taxon>
        <taxon>Chlorodendrales</taxon>
        <taxon>Chlorodendraceae</taxon>
        <taxon>Tetraselmis</taxon>
    </lineage>
</organism>
<dbReference type="AlphaFoldDB" id="A0A061S1H9"/>
<dbReference type="InterPro" id="IPR036047">
    <property type="entry name" value="F-box-like_dom_sf"/>
</dbReference>
<accession>A0A061S1H9</accession>
<dbReference type="EMBL" id="GBEZ01008681">
    <property type="protein sequence ID" value="JAC76874.1"/>
    <property type="molecule type" value="Transcribed_RNA"/>
</dbReference>